<evidence type="ECO:0000313" key="1">
    <source>
        <dbReference type="EMBL" id="CAD5318362.1"/>
    </source>
</evidence>
<dbReference type="AlphaFoldDB" id="A0A7G2EC01"/>
<evidence type="ECO:0000313" key="2">
    <source>
        <dbReference type="Proteomes" id="UP000516314"/>
    </source>
</evidence>
<name>A0A7G2EC01_ARATH</name>
<dbReference type="EMBL" id="LR881467">
    <property type="protein sequence ID" value="CAD5318362.1"/>
    <property type="molecule type" value="Genomic_DNA"/>
</dbReference>
<protein>
    <submittedName>
        <fullName evidence="1">(thale cress) hypothetical protein</fullName>
    </submittedName>
</protein>
<reference evidence="1 2" key="1">
    <citation type="submission" date="2020-09" db="EMBL/GenBank/DDBJ databases">
        <authorList>
            <person name="Ashkenazy H."/>
        </authorList>
    </citation>
    <scope>NUCLEOTIDE SEQUENCE [LARGE SCALE GENOMIC DNA]</scope>
    <source>
        <strain evidence="2">cv. Cdm-0</strain>
    </source>
</reference>
<accession>A0A7G2EC01</accession>
<organism evidence="1 2">
    <name type="scientific">Arabidopsis thaliana</name>
    <name type="common">Mouse-ear cress</name>
    <dbReference type="NCBI Taxonomy" id="3702"/>
    <lineage>
        <taxon>Eukaryota</taxon>
        <taxon>Viridiplantae</taxon>
        <taxon>Streptophyta</taxon>
        <taxon>Embryophyta</taxon>
        <taxon>Tracheophyta</taxon>
        <taxon>Spermatophyta</taxon>
        <taxon>Magnoliopsida</taxon>
        <taxon>eudicotyledons</taxon>
        <taxon>Gunneridae</taxon>
        <taxon>Pentapetalae</taxon>
        <taxon>rosids</taxon>
        <taxon>malvids</taxon>
        <taxon>Brassicales</taxon>
        <taxon>Brassicaceae</taxon>
        <taxon>Camelineae</taxon>
        <taxon>Arabidopsis</taxon>
    </lineage>
</organism>
<dbReference type="InterPro" id="IPR012337">
    <property type="entry name" value="RNaseH-like_sf"/>
</dbReference>
<dbReference type="Proteomes" id="UP000516314">
    <property type="component" value="Chromosome 2"/>
</dbReference>
<proteinExistence type="predicted"/>
<sequence length="394" mass="45582">MKIGKADIIASENNDDDIGGGSNESGEAPLWTYMTKKTKQGAKGRSWSFKCNICGETKSGSYSRVRAHLLGIKNAGIAPCKKVTRCERLNMQRLEDEFEKKKIESGARAVPLPWETSSVASSAFKKRKSSISPLERAFGIEVRDQLDQEIARMFYTGGLPFNFARNPHYQRSFQFAADNKIDDYVLPGYNKLRTTLLHKERDHVEQLLELVKLTWKEKGRLKLIKRGLQAMLISEEWSTYKEDSWGKAMLVKEKIVNDEWWEKVFYLIDFTRPIYDMFRFCDTDKACLHLVYEMWDSMIEKTLALKILSQPSSSSCAEHNWSTYNFIHSLRRNKLNPSRAEDLVYIHNNLRLLSRNCGQYEEEKIKMWDVGGDTYDTREDVGFLEFAALSLDEP</sequence>
<dbReference type="PANTHER" id="PTHR32166">
    <property type="entry name" value="OSJNBA0013A04.12 PROTEIN"/>
    <property type="match status" value="1"/>
</dbReference>
<dbReference type="SUPFAM" id="SSF53098">
    <property type="entry name" value="Ribonuclease H-like"/>
    <property type="match status" value="1"/>
</dbReference>
<gene>
    <name evidence="1" type="ORF">AT9943_LOCUS6597</name>
</gene>
<dbReference type="PANTHER" id="PTHR32166:SF81">
    <property type="entry name" value="OS06G0658400 PROTEIN"/>
    <property type="match status" value="1"/>
</dbReference>